<accession>A0A4C1XDT5</accession>
<comment type="caution">
    <text evidence="1">The sequence shown here is derived from an EMBL/GenBank/DDBJ whole genome shotgun (WGS) entry which is preliminary data.</text>
</comment>
<dbReference type="Proteomes" id="UP000299102">
    <property type="component" value="Unassembled WGS sequence"/>
</dbReference>
<name>A0A4C1XDT5_EUMVA</name>
<protein>
    <submittedName>
        <fullName evidence="1">Uncharacterized protein</fullName>
    </submittedName>
</protein>
<dbReference type="EMBL" id="BGZK01000812">
    <property type="protein sequence ID" value="GBP61353.1"/>
    <property type="molecule type" value="Genomic_DNA"/>
</dbReference>
<proteinExistence type="predicted"/>
<evidence type="ECO:0000313" key="2">
    <source>
        <dbReference type="Proteomes" id="UP000299102"/>
    </source>
</evidence>
<gene>
    <name evidence="1" type="ORF">EVAR_50835_1</name>
</gene>
<organism evidence="1 2">
    <name type="scientific">Eumeta variegata</name>
    <name type="common">Bagworm moth</name>
    <name type="synonym">Eumeta japonica</name>
    <dbReference type="NCBI Taxonomy" id="151549"/>
    <lineage>
        <taxon>Eukaryota</taxon>
        <taxon>Metazoa</taxon>
        <taxon>Ecdysozoa</taxon>
        <taxon>Arthropoda</taxon>
        <taxon>Hexapoda</taxon>
        <taxon>Insecta</taxon>
        <taxon>Pterygota</taxon>
        <taxon>Neoptera</taxon>
        <taxon>Endopterygota</taxon>
        <taxon>Lepidoptera</taxon>
        <taxon>Glossata</taxon>
        <taxon>Ditrysia</taxon>
        <taxon>Tineoidea</taxon>
        <taxon>Psychidae</taxon>
        <taxon>Oiketicinae</taxon>
        <taxon>Eumeta</taxon>
    </lineage>
</organism>
<keyword evidence="2" id="KW-1185">Reference proteome</keyword>
<sequence>MLVHMEIRPVLFDCVIVCKLEGCFDKSPKIIDFSKINLTILQSNAYLTRAARAAPSPDLASAEFLSGAEYLEREA</sequence>
<reference evidence="1 2" key="1">
    <citation type="journal article" date="2019" name="Commun. Biol.">
        <title>The bagworm genome reveals a unique fibroin gene that provides high tensile strength.</title>
        <authorList>
            <person name="Kono N."/>
            <person name="Nakamura H."/>
            <person name="Ohtoshi R."/>
            <person name="Tomita M."/>
            <person name="Numata K."/>
            <person name="Arakawa K."/>
        </authorList>
    </citation>
    <scope>NUCLEOTIDE SEQUENCE [LARGE SCALE GENOMIC DNA]</scope>
</reference>
<evidence type="ECO:0000313" key="1">
    <source>
        <dbReference type="EMBL" id="GBP61353.1"/>
    </source>
</evidence>
<dbReference type="AlphaFoldDB" id="A0A4C1XDT5"/>